<dbReference type="GO" id="GO:0003723">
    <property type="term" value="F:RNA binding"/>
    <property type="evidence" value="ECO:0007669"/>
    <property type="project" value="InterPro"/>
</dbReference>
<keyword evidence="4" id="KW-1185">Reference proteome</keyword>
<organism evidence="3 4">
    <name type="scientific">Cinnamomum micranthum f. kanehirae</name>
    <dbReference type="NCBI Taxonomy" id="337451"/>
    <lineage>
        <taxon>Eukaryota</taxon>
        <taxon>Viridiplantae</taxon>
        <taxon>Streptophyta</taxon>
        <taxon>Embryophyta</taxon>
        <taxon>Tracheophyta</taxon>
        <taxon>Spermatophyta</taxon>
        <taxon>Magnoliopsida</taxon>
        <taxon>Magnoliidae</taxon>
        <taxon>Laurales</taxon>
        <taxon>Lauraceae</taxon>
        <taxon>Cinnamomum</taxon>
    </lineage>
</organism>
<dbReference type="PROSITE" id="PS51375">
    <property type="entry name" value="PPR"/>
    <property type="match status" value="1"/>
</dbReference>
<dbReference type="AlphaFoldDB" id="A0A443NIH5"/>
<evidence type="ECO:0000313" key="4">
    <source>
        <dbReference type="Proteomes" id="UP000283530"/>
    </source>
</evidence>
<dbReference type="Proteomes" id="UP000283530">
    <property type="component" value="Unassembled WGS sequence"/>
</dbReference>
<feature type="repeat" description="PPR" evidence="2">
    <location>
        <begin position="186"/>
        <end position="220"/>
    </location>
</feature>
<gene>
    <name evidence="3" type="ORF">CKAN_00683100</name>
</gene>
<evidence type="ECO:0008006" key="5">
    <source>
        <dbReference type="Google" id="ProtNLM"/>
    </source>
</evidence>
<dbReference type="NCBIfam" id="TIGR00756">
    <property type="entry name" value="PPR"/>
    <property type="match status" value="1"/>
</dbReference>
<name>A0A443NIH5_9MAGN</name>
<dbReference type="GO" id="GO:0009658">
    <property type="term" value="P:chloroplast organization"/>
    <property type="evidence" value="ECO:0007669"/>
    <property type="project" value="InterPro"/>
</dbReference>
<keyword evidence="1" id="KW-0677">Repeat</keyword>
<evidence type="ECO:0000313" key="3">
    <source>
        <dbReference type="EMBL" id="RWR78305.1"/>
    </source>
</evidence>
<accession>A0A443NIH5</accession>
<dbReference type="OrthoDB" id="662260at2759"/>
<dbReference type="EMBL" id="QPKB01000002">
    <property type="protein sequence ID" value="RWR78305.1"/>
    <property type="molecule type" value="Genomic_DNA"/>
</dbReference>
<comment type="caution">
    <text evidence="3">The sequence shown here is derived from an EMBL/GenBank/DDBJ whole genome shotgun (WGS) entry which is preliminary data.</text>
</comment>
<dbReference type="PANTHER" id="PTHR47594">
    <property type="entry name" value="PPR CONTAINING PLANT-LIKE PROTEIN"/>
    <property type="match status" value="1"/>
</dbReference>
<dbReference type="InterPro" id="IPR002885">
    <property type="entry name" value="PPR_rpt"/>
</dbReference>
<dbReference type="PANTHER" id="PTHR47594:SF4">
    <property type="entry name" value="OS04G0475500 PROTEIN"/>
    <property type="match status" value="1"/>
</dbReference>
<protein>
    <recommendedName>
        <fullName evidence="5">Pentatricopeptide repeat-containing protein</fullName>
    </recommendedName>
</protein>
<dbReference type="Pfam" id="PF13041">
    <property type="entry name" value="PPR_2"/>
    <property type="match status" value="1"/>
</dbReference>
<evidence type="ECO:0000256" key="2">
    <source>
        <dbReference type="PROSITE-ProRule" id="PRU00708"/>
    </source>
</evidence>
<dbReference type="InterPro" id="IPR044190">
    <property type="entry name" value="THA8-like"/>
</dbReference>
<evidence type="ECO:0000256" key="1">
    <source>
        <dbReference type="ARBA" id="ARBA00022737"/>
    </source>
</evidence>
<sequence>MHSIQISLSSLSLSKTQTLDFHSIGSGFSPCLLLQQQKKKRLTMRRKKEEDKEGFIITMSNRRKERRPLQRGRISTETIQAVQALKRAKNDPHVLHRLFDSKVRRLIKFDLIALLRELQRQNEALLSLQVFEEIRKEYWYKPQVSVYADMVAVVASNGLFEKVHLLFSYLRAEILNADADADADAEAEGFNALLTTLMEFGIYEVVMECFQLMKEVGCEPDESTFRILINGFESKGEMDLSAVVRQEAEKYFGESLEFLLEKEEEAVSTSHAECLPSCMQHHFIYNGAPYKSNGSTSHKYVICNMLCILI</sequence>
<dbReference type="GO" id="GO:0000373">
    <property type="term" value="P:Group II intron splicing"/>
    <property type="evidence" value="ECO:0007669"/>
    <property type="project" value="InterPro"/>
</dbReference>
<reference evidence="3 4" key="1">
    <citation type="journal article" date="2019" name="Nat. Plants">
        <title>Stout camphor tree genome fills gaps in understanding of flowering plant genome evolution.</title>
        <authorList>
            <person name="Chaw S.M."/>
            <person name="Liu Y.C."/>
            <person name="Wu Y.W."/>
            <person name="Wang H.Y."/>
            <person name="Lin C.I."/>
            <person name="Wu C.S."/>
            <person name="Ke H.M."/>
            <person name="Chang L.Y."/>
            <person name="Hsu C.Y."/>
            <person name="Yang H.T."/>
            <person name="Sudianto E."/>
            <person name="Hsu M.H."/>
            <person name="Wu K.P."/>
            <person name="Wang L.N."/>
            <person name="Leebens-Mack J.H."/>
            <person name="Tsai I.J."/>
        </authorList>
    </citation>
    <scope>NUCLEOTIDE SEQUENCE [LARGE SCALE GENOMIC DNA]</scope>
    <source>
        <strain evidence="4">cv. Chaw 1501</strain>
        <tissue evidence="3">Young leaves</tissue>
    </source>
</reference>
<proteinExistence type="predicted"/>
<dbReference type="InterPro" id="IPR011990">
    <property type="entry name" value="TPR-like_helical_dom_sf"/>
</dbReference>
<dbReference type="Gene3D" id="1.25.40.10">
    <property type="entry name" value="Tetratricopeptide repeat domain"/>
    <property type="match status" value="1"/>
</dbReference>